<evidence type="ECO:0000256" key="2">
    <source>
        <dbReference type="PROSITE-ProRule" id="PRU00335"/>
    </source>
</evidence>
<sequence length="219" mass="23721">MGPTRLFPYDPPPAQRSAKERIRDAALSCFAIRGVAATSLRTVAEAAEVSVGLVQHHFGTKLALVAAVDQYVLAQVGEALEATALTDAPVDGLDDAGQRLTSLMAERPDVMSYLGRALAEGGTLGAVIFDGLLAISAAQRDEFVRQGNTRPDLDPEWAALNPLILRVGAIILHPYIELRLRKSFFAEPELRRWDAAVTSLIRHGLFLDAPEARERGRGE</sequence>
<dbReference type="PROSITE" id="PS50977">
    <property type="entry name" value="HTH_TETR_2"/>
    <property type="match status" value="1"/>
</dbReference>
<dbReference type="EMBL" id="NSFD01000011">
    <property type="protein sequence ID" value="PBA27085.1"/>
    <property type="molecule type" value="Genomic_DNA"/>
</dbReference>
<name>A0A2A2ZL50_MYCAV</name>
<proteinExistence type="predicted"/>
<gene>
    <name evidence="4" type="ORF">CKJ66_09440</name>
</gene>
<dbReference type="InterPro" id="IPR009057">
    <property type="entry name" value="Homeodomain-like_sf"/>
</dbReference>
<dbReference type="PANTHER" id="PTHR30055">
    <property type="entry name" value="HTH-TYPE TRANSCRIPTIONAL REGULATOR RUTR"/>
    <property type="match status" value="1"/>
</dbReference>
<dbReference type="GO" id="GO:0003700">
    <property type="term" value="F:DNA-binding transcription factor activity"/>
    <property type="evidence" value="ECO:0007669"/>
    <property type="project" value="TreeGrafter"/>
</dbReference>
<comment type="caution">
    <text evidence="4">The sequence shown here is derived from an EMBL/GenBank/DDBJ whole genome shotgun (WGS) entry which is preliminary data.</text>
</comment>
<keyword evidence="1 2" id="KW-0238">DNA-binding</keyword>
<dbReference type="RefSeq" id="WP_003876262.1">
    <property type="nucleotide sequence ID" value="NZ_CABMGM010000428.1"/>
</dbReference>
<dbReference type="Proteomes" id="UP000217768">
    <property type="component" value="Unassembled WGS sequence"/>
</dbReference>
<dbReference type="GO" id="GO:0000976">
    <property type="term" value="F:transcription cis-regulatory region binding"/>
    <property type="evidence" value="ECO:0007669"/>
    <property type="project" value="TreeGrafter"/>
</dbReference>
<dbReference type="SUPFAM" id="SSF46689">
    <property type="entry name" value="Homeodomain-like"/>
    <property type="match status" value="1"/>
</dbReference>
<dbReference type="Pfam" id="PF00440">
    <property type="entry name" value="TetR_N"/>
    <property type="match status" value="1"/>
</dbReference>
<dbReference type="AlphaFoldDB" id="A0A2A2ZL50"/>
<dbReference type="PANTHER" id="PTHR30055:SF146">
    <property type="entry name" value="HTH-TYPE TRANSCRIPTIONAL DUAL REGULATOR CECR"/>
    <property type="match status" value="1"/>
</dbReference>
<dbReference type="Gene3D" id="1.10.357.10">
    <property type="entry name" value="Tetracycline Repressor, domain 2"/>
    <property type="match status" value="1"/>
</dbReference>
<evidence type="ECO:0000313" key="5">
    <source>
        <dbReference type="Proteomes" id="UP000217768"/>
    </source>
</evidence>
<evidence type="ECO:0000313" key="4">
    <source>
        <dbReference type="EMBL" id="PBA27085.1"/>
    </source>
</evidence>
<dbReference type="InterPro" id="IPR001647">
    <property type="entry name" value="HTH_TetR"/>
</dbReference>
<reference evidence="4 5" key="1">
    <citation type="submission" date="2017-08" db="EMBL/GenBank/DDBJ databases">
        <title>Phylogenetic analysis of Mycobacterium avium complex whole genomes.</title>
        <authorList>
            <person name="Caverly L.J."/>
            <person name="Spilker T."/>
            <person name="Lipuma J."/>
        </authorList>
    </citation>
    <scope>NUCLEOTIDE SEQUENCE [LARGE SCALE GENOMIC DNA]</scope>
    <source>
        <strain evidence="4 5">FLAC0165</strain>
    </source>
</reference>
<evidence type="ECO:0000256" key="1">
    <source>
        <dbReference type="ARBA" id="ARBA00023125"/>
    </source>
</evidence>
<organism evidence="4 5">
    <name type="scientific">Mycobacterium avium</name>
    <dbReference type="NCBI Taxonomy" id="1764"/>
    <lineage>
        <taxon>Bacteria</taxon>
        <taxon>Bacillati</taxon>
        <taxon>Actinomycetota</taxon>
        <taxon>Actinomycetes</taxon>
        <taxon>Mycobacteriales</taxon>
        <taxon>Mycobacteriaceae</taxon>
        <taxon>Mycobacterium</taxon>
        <taxon>Mycobacterium avium complex (MAC)</taxon>
    </lineage>
</organism>
<dbReference type="InterPro" id="IPR050109">
    <property type="entry name" value="HTH-type_TetR-like_transc_reg"/>
</dbReference>
<protein>
    <submittedName>
        <fullName evidence="4">TetR/AcrR family transcriptional regulator</fullName>
    </submittedName>
</protein>
<evidence type="ECO:0000259" key="3">
    <source>
        <dbReference type="PROSITE" id="PS50977"/>
    </source>
</evidence>
<accession>A0A2A2ZL50</accession>
<feature type="DNA-binding region" description="H-T-H motif" evidence="2">
    <location>
        <begin position="39"/>
        <end position="58"/>
    </location>
</feature>
<feature type="domain" description="HTH tetR-type" evidence="3">
    <location>
        <begin position="16"/>
        <end position="76"/>
    </location>
</feature>